<dbReference type="Proteomes" id="UP000027195">
    <property type="component" value="Unassembled WGS sequence"/>
</dbReference>
<keyword evidence="2" id="KW-1185">Reference proteome</keyword>
<dbReference type="InParanoid" id="A0A067N1Q6"/>
<protein>
    <recommendedName>
        <fullName evidence="3">F-box domain-containing protein</fullName>
    </recommendedName>
</protein>
<evidence type="ECO:0008006" key="3">
    <source>
        <dbReference type="Google" id="ProtNLM"/>
    </source>
</evidence>
<organism evidence="1 2">
    <name type="scientific">Botryobasidium botryosum (strain FD-172 SS1)</name>
    <dbReference type="NCBI Taxonomy" id="930990"/>
    <lineage>
        <taxon>Eukaryota</taxon>
        <taxon>Fungi</taxon>
        <taxon>Dikarya</taxon>
        <taxon>Basidiomycota</taxon>
        <taxon>Agaricomycotina</taxon>
        <taxon>Agaricomycetes</taxon>
        <taxon>Cantharellales</taxon>
        <taxon>Botryobasidiaceae</taxon>
        <taxon>Botryobasidium</taxon>
    </lineage>
</organism>
<dbReference type="HOGENOM" id="CLU_033339_0_0_1"/>
<name>A0A067N1Q6_BOTB1</name>
<accession>A0A067N1Q6</accession>
<evidence type="ECO:0000313" key="1">
    <source>
        <dbReference type="EMBL" id="KDQ21933.1"/>
    </source>
</evidence>
<reference evidence="2" key="1">
    <citation type="journal article" date="2014" name="Proc. Natl. Acad. Sci. U.S.A.">
        <title>Extensive sampling of basidiomycete genomes demonstrates inadequacy of the white-rot/brown-rot paradigm for wood decay fungi.</title>
        <authorList>
            <person name="Riley R."/>
            <person name="Salamov A.A."/>
            <person name="Brown D.W."/>
            <person name="Nagy L.G."/>
            <person name="Floudas D."/>
            <person name="Held B.W."/>
            <person name="Levasseur A."/>
            <person name="Lombard V."/>
            <person name="Morin E."/>
            <person name="Otillar R."/>
            <person name="Lindquist E.A."/>
            <person name="Sun H."/>
            <person name="LaButti K.M."/>
            <person name="Schmutz J."/>
            <person name="Jabbour D."/>
            <person name="Luo H."/>
            <person name="Baker S.E."/>
            <person name="Pisabarro A.G."/>
            <person name="Walton J.D."/>
            <person name="Blanchette R.A."/>
            <person name="Henrissat B."/>
            <person name="Martin F."/>
            <person name="Cullen D."/>
            <person name="Hibbett D.S."/>
            <person name="Grigoriev I.V."/>
        </authorList>
    </citation>
    <scope>NUCLEOTIDE SEQUENCE [LARGE SCALE GENOMIC DNA]</scope>
    <source>
        <strain evidence="2">FD-172 SS1</strain>
    </source>
</reference>
<dbReference type="AlphaFoldDB" id="A0A067N1Q6"/>
<proteinExistence type="predicted"/>
<dbReference type="EMBL" id="KL198016">
    <property type="protein sequence ID" value="KDQ21933.1"/>
    <property type="molecule type" value="Genomic_DNA"/>
</dbReference>
<sequence length="437" mass="48419">MNADHTASRINGAKQSQVLDVVYYHTTRCTRPDLAQSRGDVVVNLSFLERSSHRLKSITLVLLESLRKNDLEDHGWLLTGASKLENLIIHGARRSSEMWADDTRCIFDRAPFGGDTPCLRSIDISAFFLPMAGFSNLTDVAIARIRFHKGEAVADLVGVLESSPNLLSFSLEEITLPATTLKHLRTSKILFPGLERLNLQSVETAFVRYLMDRICAPSNLKIRVGVDVNETDTLEDIFPSGFHKSPGAVMLQYAKFATSRAAHAGMAIRLEASESKFEKAEEASFVVVLTGSVKYGFLKRIFSTLKRVLPRSLTSLALHSFKAHGHPHSIPNRHKFAFGLARYSSLTEVTLTDCHDGCLRAFSVSEAPLCPLLQKLRVEGELEEGTLELVVLSRAGTPLRRVEIANCRPVKLSTVSRLMEFVEEVELDGVESVDDLA</sequence>
<evidence type="ECO:0000313" key="2">
    <source>
        <dbReference type="Proteomes" id="UP000027195"/>
    </source>
</evidence>
<gene>
    <name evidence="1" type="ORF">BOTBODRAFT_61500</name>
</gene>
<dbReference type="SUPFAM" id="SSF52047">
    <property type="entry name" value="RNI-like"/>
    <property type="match status" value="1"/>
</dbReference>